<organism evidence="3">
    <name type="scientific">marine sediment metagenome</name>
    <dbReference type="NCBI Taxonomy" id="412755"/>
    <lineage>
        <taxon>unclassified sequences</taxon>
        <taxon>metagenomes</taxon>
        <taxon>ecological metagenomes</taxon>
    </lineage>
</organism>
<dbReference type="EMBL" id="BARS01044883">
    <property type="protein sequence ID" value="GAG40578.1"/>
    <property type="molecule type" value="Genomic_DNA"/>
</dbReference>
<evidence type="ECO:0000313" key="3">
    <source>
        <dbReference type="EMBL" id="GAG40578.1"/>
    </source>
</evidence>
<dbReference type="AlphaFoldDB" id="X0XVI7"/>
<evidence type="ECO:0000259" key="2">
    <source>
        <dbReference type="Pfam" id="PF02374"/>
    </source>
</evidence>
<evidence type="ECO:0000256" key="1">
    <source>
        <dbReference type="ARBA" id="ARBA00011040"/>
    </source>
</evidence>
<comment type="similarity">
    <text evidence="1">Belongs to the arsA ATPase family.</text>
</comment>
<gene>
    <name evidence="3" type="ORF">S01H1_67739</name>
</gene>
<proteinExistence type="inferred from homology"/>
<dbReference type="PANTHER" id="PTHR10803:SF3">
    <property type="entry name" value="ATPASE GET3"/>
    <property type="match status" value="1"/>
</dbReference>
<dbReference type="InterPro" id="IPR016300">
    <property type="entry name" value="ATPase_ArsA/GET3"/>
</dbReference>
<dbReference type="GO" id="GO:0016887">
    <property type="term" value="F:ATP hydrolysis activity"/>
    <property type="evidence" value="ECO:0007669"/>
    <property type="project" value="InterPro"/>
</dbReference>
<dbReference type="CDD" id="cd02035">
    <property type="entry name" value="ArsA"/>
    <property type="match status" value="1"/>
</dbReference>
<feature type="non-terminal residue" evidence="3">
    <location>
        <position position="1"/>
    </location>
</feature>
<dbReference type="InterPro" id="IPR027417">
    <property type="entry name" value="P-loop_NTPase"/>
</dbReference>
<name>X0XVI7_9ZZZZ</name>
<dbReference type="GO" id="GO:0005524">
    <property type="term" value="F:ATP binding"/>
    <property type="evidence" value="ECO:0007669"/>
    <property type="project" value="InterPro"/>
</dbReference>
<sequence>YVHDLYISEKYDIIIWDTAPAGGTLSLLKLQDTFYTHLGEAAKLYVKVRSALSALTEGRAQRDPLKIIKEWEHLAQVVLEMLKDEGTQAYLVTIPEALGVNQTQRIANDLEKFGLHVGGVIINNVLTEEAANTGFYRIRREMQLKYVEEIERTYTDIMPVVKLPLQPFEVKGVEALRKVEELLFK</sequence>
<dbReference type="SUPFAM" id="SSF52540">
    <property type="entry name" value="P-loop containing nucleoside triphosphate hydrolases"/>
    <property type="match status" value="1"/>
</dbReference>
<feature type="domain" description="ArsA/GET3 Anion-transporting ATPase-like" evidence="2">
    <location>
        <begin position="3"/>
        <end position="184"/>
    </location>
</feature>
<dbReference type="PANTHER" id="PTHR10803">
    <property type="entry name" value="ARSENICAL PUMP-DRIVING ATPASE ARSENITE-TRANSLOCATING ATPASE"/>
    <property type="match status" value="1"/>
</dbReference>
<dbReference type="InterPro" id="IPR025723">
    <property type="entry name" value="ArsA/GET3_ATPase-like"/>
</dbReference>
<accession>X0XVI7</accession>
<reference evidence="3" key="1">
    <citation type="journal article" date="2014" name="Front. Microbiol.">
        <title>High frequency of phylogenetically diverse reductive dehalogenase-homologous genes in deep subseafloor sedimentary metagenomes.</title>
        <authorList>
            <person name="Kawai M."/>
            <person name="Futagami T."/>
            <person name="Toyoda A."/>
            <person name="Takaki Y."/>
            <person name="Nishi S."/>
            <person name="Hori S."/>
            <person name="Arai W."/>
            <person name="Tsubouchi T."/>
            <person name="Morono Y."/>
            <person name="Uchiyama I."/>
            <person name="Ito T."/>
            <person name="Fujiyama A."/>
            <person name="Inagaki F."/>
            <person name="Takami H."/>
        </authorList>
    </citation>
    <scope>NUCLEOTIDE SEQUENCE</scope>
    <source>
        <strain evidence="3">Expedition CK06-06</strain>
    </source>
</reference>
<comment type="caution">
    <text evidence="3">The sequence shown here is derived from an EMBL/GenBank/DDBJ whole genome shotgun (WGS) entry which is preliminary data.</text>
</comment>
<dbReference type="Gene3D" id="3.40.50.300">
    <property type="entry name" value="P-loop containing nucleotide triphosphate hydrolases"/>
    <property type="match status" value="1"/>
</dbReference>
<protein>
    <recommendedName>
        <fullName evidence="2">ArsA/GET3 Anion-transporting ATPase-like domain-containing protein</fullName>
    </recommendedName>
</protein>
<dbReference type="Pfam" id="PF02374">
    <property type="entry name" value="ArsA_ATPase"/>
    <property type="match status" value="1"/>
</dbReference>